<evidence type="ECO:0000256" key="2">
    <source>
        <dbReference type="ARBA" id="ARBA00004127"/>
    </source>
</evidence>
<evidence type="ECO:0000256" key="8">
    <source>
        <dbReference type="SAM" id="MobiDB-lite"/>
    </source>
</evidence>
<dbReference type="Pfam" id="PF04893">
    <property type="entry name" value="Yip1"/>
    <property type="match status" value="1"/>
</dbReference>
<evidence type="ECO:0000256" key="4">
    <source>
        <dbReference type="ARBA" id="ARBA00010596"/>
    </source>
</evidence>
<evidence type="ECO:0000256" key="3">
    <source>
        <dbReference type="ARBA" id="ARBA00006483"/>
    </source>
</evidence>
<dbReference type="OrthoDB" id="10256463at2759"/>
<reference evidence="11 12" key="1">
    <citation type="submission" date="2020-10" db="EMBL/GenBank/DDBJ databases">
        <title>Plant Genome Project.</title>
        <authorList>
            <person name="Zhang R.-G."/>
        </authorList>
    </citation>
    <scope>NUCLEOTIDE SEQUENCE [LARGE SCALE GENOMIC DNA]</scope>
    <source>
        <strain evidence="11">FAFU-HL-1</strain>
        <tissue evidence="11">Leaf</tissue>
    </source>
</reference>
<dbReference type="Proteomes" id="UP000657918">
    <property type="component" value="Unassembled WGS sequence"/>
</dbReference>
<evidence type="ECO:0000256" key="1">
    <source>
        <dbReference type="ARBA" id="ARBA00002501"/>
    </source>
</evidence>
<evidence type="ECO:0000256" key="6">
    <source>
        <dbReference type="ARBA" id="ARBA00022989"/>
    </source>
</evidence>
<sequence>MEWGNVTAEDLIGALKEIDWTSPPRPLNEFLSKFTIPRSYSKWSSRLKCNLYYYRTNYFLLILLIIGAACILRPLAILATALSALAIAFFNDSYTRLLSCGGSGESFAASFSEKVTRTVRKFSPHLAAKMRPPHMPVIRGHPSAKKSVYICGQPRLLFVLLFSAASFLLWYISGSLLYVSWAHVISILVTVLHASFRTPNLKARLNTFREEFRAVWRNYNLSSESHVEFSNRKWILNLIHKFLEDELPCWLPFGDTAAKGKSMETYYKLAVGWGHETVISRLVKQLSLISRDSHTRGCCITQEMKTSISIEDSKKKETITTGTTHKLRPISKGNHIALEQEVVNQKTKTIIDKQKLAVREEKHEVREKKILNHTKVEKEKKRNPNKHRSGVNFSAGVHVRRPPSSKWNKKPKLQAIIIVIILRIRVKQSSDLVVAVVTEGKEKAVVHYEVPEANMQTFPTNISGGGGRGYQTLGSPPEEFEQQQPNNWKGIFSVSSYMQYFNVDTDAVINRLMSSLYPIGGDFFSKIDANPDLYGPVWISTTLIFVLASLGNLATYLIQKHADHKASWSFDVGYVNVAVFSVYGYAIVVPLAFYFLLRYLKSNPKLIQFWCMWGYSLFIFVPSSFLLVIPIEALRWIIVLAAGIDSGMFVASNLKTFDEGNDLAITVVAAFFLQLALAIFFKAWFFH</sequence>
<organism evidence="11 12">
    <name type="scientific">Salix dunnii</name>
    <dbReference type="NCBI Taxonomy" id="1413687"/>
    <lineage>
        <taxon>Eukaryota</taxon>
        <taxon>Viridiplantae</taxon>
        <taxon>Streptophyta</taxon>
        <taxon>Embryophyta</taxon>
        <taxon>Tracheophyta</taxon>
        <taxon>Spermatophyta</taxon>
        <taxon>Magnoliopsida</taxon>
        <taxon>eudicotyledons</taxon>
        <taxon>Gunneridae</taxon>
        <taxon>Pentapetalae</taxon>
        <taxon>rosids</taxon>
        <taxon>fabids</taxon>
        <taxon>Malpighiales</taxon>
        <taxon>Salicaceae</taxon>
        <taxon>Saliceae</taxon>
        <taxon>Salix</taxon>
    </lineage>
</organism>
<feature type="transmembrane region" description="Helical" evidence="9">
    <location>
        <begin position="58"/>
        <end position="90"/>
    </location>
</feature>
<keyword evidence="12" id="KW-1185">Reference proteome</keyword>
<dbReference type="GO" id="GO:0005783">
    <property type="term" value="C:endoplasmic reticulum"/>
    <property type="evidence" value="ECO:0007669"/>
    <property type="project" value="UniProtKB-ARBA"/>
</dbReference>
<dbReference type="InterPro" id="IPR006977">
    <property type="entry name" value="Yip1_dom"/>
</dbReference>
<keyword evidence="6 9" id="KW-1133">Transmembrane helix</keyword>
<proteinExistence type="inferred from homology"/>
<evidence type="ECO:0000313" key="12">
    <source>
        <dbReference type="Proteomes" id="UP000657918"/>
    </source>
</evidence>
<evidence type="ECO:0000259" key="10">
    <source>
        <dbReference type="Pfam" id="PF04893"/>
    </source>
</evidence>
<accession>A0A835JRJ4</accession>
<comment type="similarity">
    <text evidence="3">Belongs to the PRA1 family.</text>
</comment>
<dbReference type="PANTHER" id="PTHR12859">
    <property type="entry name" value="PRA1 PROTEIN"/>
    <property type="match status" value="1"/>
</dbReference>
<dbReference type="GO" id="GO:0016020">
    <property type="term" value="C:membrane"/>
    <property type="evidence" value="ECO:0007669"/>
    <property type="project" value="InterPro"/>
</dbReference>
<dbReference type="Pfam" id="PF03208">
    <property type="entry name" value="PRA1"/>
    <property type="match status" value="1"/>
</dbReference>
<comment type="caution">
    <text evidence="11">The sequence shown here is derived from an EMBL/GenBank/DDBJ whole genome shotgun (WGS) entry which is preliminary data.</text>
</comment>
<feature type="transmembrane region" description="Helical" evidence="9">
    <location>
        <begin position="155"/>
        <end position="172"/>
    </location>
</feature>
<evidence type="ECO:0000313" key="11">
    <source>
        <dbReference type="EMBL" id="KAF9674682.1"/>
    </source>
</evidence>
<evidence type="ECO:0000256" key="5">
    <source>
        <dbReference type="ARBA" id="ARBA00022692"/>
    </source>
</evidence>
<feature type="transmembrane region" description="Helical" evidence="9">
    <location>
        <begin position="533"/>
        <end position="558"/>
    </location>
</feature>
<keyword evidence="5 9" id="KW-0812">Transmembrane</keyword>
<comment type="subcellular location">
    <subcellularLocation>
        <location evidence="2">Endomembrane system</location>
        <topology evidence="2">Multi-pass membrane protein</topology>
    </subcellularLocation>
</comment>
<dbReference type="GO" id="GO:0016192">
    <property type="term" value="P:vesicle-mediated transport"/>
    <property type="evidence" value="ECO:0007669"/>
    <property type="project" value="UniProtKB-ARBA"/>
</dbReference>
<feature type="transmembrane region" description="Helical" evidence="9">
    <location>
        <begin position="178"/>
        <end position="196"/>
    </location>
</feature>
<evidence type="ECO:0000256" key="9">
    <source>
        <dbReference type="SAM" id="Phobius"/>
    </source>
</evidence>
<dbReference type="EMBL" id="JADGMS010000010">
    <property type="protein sequence ID" value="KAF9674682.1"/>
    <property type="molecule type" value="Genomic_DNA"/>
</dbReference>
<feature type="transmembrane region" description="Helical" evidence="9">
    <location>
        <begin position="578"/>
        <end position="597"/>
    </location>
</feature>
<feature type="domain" description="Yip1" evidence="10">
    <location>
        <begin position="521"/>
        <end position="679"/>
    </location>
</feature>
<dbReference type="InterPro" id="IPR004895">
    <property type="entry name" value="Prenylated_rab_accept_PRA1"/>
</dbReference>
<comment type="similarity">
    <text evidence="4">Belongs to the YIP1 family.</text>
</comment>
<dbReference type="PANTHER" id="PTHR12859:SF3">
    <property type="entry name" value="PRA1 FAMILY PROTEIN"/>
    <property type="match status" value="1"/>
</dbReference>
<gene>
    <name evidence="11" type="ORF">SADUNF_Sadunf10G0152300</name>
</gene>
<feature type="region of interest" description="Disordered" evidence="8">
    <location>
        <begin position="375"/>
        <end position="406"/>
    </location>
</feature>
<dbReference type="AlphaFoldDB" id="A0A835JRJ4"/>
<keyword evidence="7 9" id="KW-0472">Membrane</keyword>
<evidence type="ECO:0000256" key="7">
    <source>
        <dbReference type="ARBA" id="ARBA00023136"/>
    </source>
</evidence>
<protein>
    <recommendedName>
        <fullName evidence="10">Yip1 domain-containing protein</fullName>
    </recommendedName>
</protein>
<feature type="transmembrane region" description="Helical" evidence="9">
    <location>
        <begin position="663"/>
        <end position="685"/>
    </location>
</feature>
<comment type="function">
    <text evidence="1">May be involved in both secretory and endocytic intracellular trafficking in the endosomal/prevacuolar compartments.</text>
</comment>
<name>A0A835JRJ4_9ROSI</name>